<dbReference type="OrthoDB" id="4752301at2"/>
<dbReference type="PROSITE" id="PS51257">
    <property type="entry name" value="PROKAR_LIPOPROTEIN"/>
    <property type="match status" value="1"/>
</dbReference>
<dbReference type="Pfam" id="PF26580">
    <property type="entry name" value="Mtb12_C"/>
    <property type="match status" value="1"/>
</dbReference>
<proteinExistence type="inferred from homology"/>
<reference evidence="5 6" key="1">
    <citation type="submission" date="2016-01" db="EMBL/GenBank/DDBJ databases">
        <title>The new phylogeny of the genus Mycobacterium.</title>
        <authorList>
            <person name="Tarcisio F."/>
            <person name="Conor M."/>
            <person name="Antonella G."/>
            <person name="Elisabetta G."/>
            <person name="Giulia F.S."/>
            <person name="Sara T."/>
            <person name="Anna F."/>
            <person name="Clotilde B."/>
            <person name="Roberto B."/>
            <person name="Veronica D.S."/>
            <person name="Fabio R."/>
            <person name="Monica P."/>
            <person name="Olivier J."/>
            <person name="Enrico T."/>
            <person name="Nicola S."/>
        </authorList>
    </citation>
    <scope>NUCLEOTIDE SEQUENCE [LARGE SCALE GENOMIC DNA]</scope>
    <source>
        <strain evidence="5 6">DSM 45731</strain>
    </source>
</reference>
<keyword evidence="6" id="KW-1185">Reference proteome</keyword>
<evidence type="ECO:0000313" key="5">
    <source>
        <dbReference type="EMBL" id="ORV57064.1"/>
    </source>
</evidence>
<organism evidence="5 6">
    <name type="scientific">Mycobacterium fragae</name>
    <dbReference type="NCBI Taxonomy" id="1260918"/>
    <lineage>
        <taxon>Bacteria</taxon>
        <taxon>Bacillati</taxon>
        <taxon>Actinomycetota</taxon>
        <taxon>Actinomycetes</taxon>
        <taxon>Mycobacteriales</taxon>
        <taxon>Mycobacteriaceae</taxon>
        <taxon>Mycobacterium</taxon>
    </lineage>
</organism>
<dbReference type="AlphaFoldDB" id="A0A1X1UJR5"/>
<gene>
    <name evidence="5" type="ORF">AWC06_02460</name>
</gene>
<feature type="domain" description="Low molecular weight antigen MTB12-like C-terminal" evidence="4">
    <location>
        <begin position="49"/>
        <end position="166"/>
    </location>
</feature>
<feature type="signal peptide" evidence="3">
    <location>
        <begin position="1"/>
        <end position="19"/>
    </location>
</feature>
<comment type="caution">
    <text evidence="5">The sequence shown here is derived from an EMBL/GenBank/DDBJ whole genome shotgun (WGS) entry which is preliminary data.</text>
</comment>
<evidence type="ECO:0000313" key="6">
    <source>
        <dbReference type="Proteomes" id="UP000194000"/>
    </source>
</evidence>
<evidence type="ECO:0000256" key="3">
    <source>
        <dbReference type="SAM" id="SignalP"/>
    </source>
</evidence>
<dbReference type="EMBL" id="LQOW01000031">
    <property type="protein sequence ID" value="ORV57064.1"/>
    <property type="molecule type" value="Genomic_DNA"/>
</dbReference>
<evidence type="ECO:0000259" key="4">
    <source>
        <dbReference type="Pfam" id="PF26580"/>
    </source>
</evidence>
<dbReference type="RefSeq" id="WP_085199873.1">
    <property type="nucleotide sequence ID" value="NZ_JACKVI010000012.1"/>
</dbReference>
<keyword evidence="1 3" id="KW-0732">Signal</keyword>
<feature type="chain" id="PRO_5038443217" description="Low molecular weight antigen MTB12-like C-terminal domain-containing protein" evidence="3">
    <location>
        <begin position="20"/>
        <end position="176"/>
    </location>
</feature>
<dbReference type="Proteomes" id="UP000194000">
    <property type="component" value="Unassembled WGS sequence"/>
</dbReference>
<name>A0A1X1UJR5_9MYCO</name>
<evidence type="ECO:0000256" key="1">
    <source>
        <dbReference type="ARBA" id="ARBA00022729"/>
    </source>
</evidence>
<dbReference type="InterPro" id="IPR058644">
    <property type="entry name" value="Mtb12-like_C"/>
</dbReference>
<comment type="similarity">
    <text evidence="2">Belongs to the MTB12 family.</text>
</comment>
<dbReference type="STRING" id="1260918.AWC06_02460"/>
<evidence type="ECO:0000256" key="2">
    <source>
        <dbReference type="ARBA" id="ARBA00093774"/>
    </source>
</evidence>
<sequence length="176" mass="18258">MRRALIAVLSAATIVAALGLSGCSGHRHNAVPPASAPPTVAVTPPQNVPLPPPEVLVGVLYRLADPGIPGIQKLNLVEGATPAHAPVIDAFANALLDNGYAPMQIEVRDIAWSNVHPGYVVATVRVATPQPGAAGVFTFPMEFKPYQGGWQLSQQTARMLLAVASPQFAPPAAPGR</sequence>
<accession>A0A1X1UJR5</accession>
<protein>
    <recommendedName>
        <fullName evidence="4">Low molecular weight antigen MTB12-like C-terminal domain-containing protein</fullName>
    </recommendedName>
</protein>